<comment type="similarity">
    <text evidence="1 2">Belongs to the calycin superfamily. Lipocalin family.</text>
</comment>
<dbReference type="PANTHER" id="PTHR10612:SF34">
    <property type="entry name" value="APOLIPOPROTEIN D"/>
    <property type="match status" value="1"/>
</dbReference>
<dbReference type="GO" id="GO:0009279">
    <property type="term" value="C:cell outer membrane"/>
    <property type="evidence" value="ECO:0007669"/>
    <property type="project" value="UniProtKB-SubCell"/>
</dbReference>
<gene>
    <name evidence="4" type="ORF">CAL28_25940</name>
</gene>
<comment type="function">
    <text evidence="2">Involved in the storage or transport of lipids necessary for membrane maintenance under stressful conditions. Displays a binding preference for lysophospholipids.</text>
</comment>
<keyword evidence="2" id="KW-0998">Cell outer membrane</keyword>
<evidence type="ECO:0000256" key="1">
    <source>
        <dbReference type="ARBA" id="ARBA00006889"/>
    </source>
</evidence>
<proteinExistence type="inferred from homology"/>
<feature type="domain" description="Lipocalin/cytosolic fatty-acid binding" evidence="3">
    <location>
        <begin position="35"/>
        <end position="175"/>
    </location>
</feature>
<evidence type="ECO:0000313" key="4">
    <source>
        <dbReference type="EMBL" id="OZI62593.1"/>
    </source>
</evidence>
<comment type="caution">
    <text evidence="4">The sequence shown here is derived from an EMBL/GenBank/DDBJ whole genome shotgun (WGS) entry which is preliminary data.</text>
</comment>
<reference evidence="5" key="1">
    <citation type="submission" date="2017-05" db="EMBL/GenBank/DDBJ databases">
        <title>Complete and WGS of Bordetella genogroups.</title>
        <authorList>
            <person name="Spilker T."/>
            <person name="Lipuma J."/>
        </authorList>
    </citation>
    <scope>NUCLEOTIDE SEQUENCE [LARGE SCALE GENOMIC DNA]</scope>
    <source>
        <strain evidence="5">AU8856</strain>
    </source>
</reference>
<keyword evidence="2" id="KW-0472">Membrane</keyword>
<dbReference type="SUPFAM" id="SSF50814">
    <property type="entry name" value="Lipocalins"/>
    <property type="match status" value="1"/>
</dbReference>
<dbReference type="InterPro" id="IPR002446">
    <property type="entry name" value="Lipocalin_bac"/>
</dbReference>
<dbReference type="GO" id="GO:0006950">
    <property type="term" value="P:response to stress"/>
    <property type="evidence" value="ECO:0007669"/>
    <property type="project" value="UniProtKB-ARBA"/>
</dbReference>
<evidence type="ECO:0000313" key="5">
    <source>
        <dbReference type="Proteomes" id="UP000215767"/>
    </source>
</evidence>
<accession>A0A261UNV0</accession>
<comment type="subcellular location">
    <subcellularLocation>
        <location evidence="2">Cell outer membrane</location>
    </subcellularLocation>
</comment>
<dbReference type="PRINTS" id="PR01171">
    <property type="entry name" value="BCTLIPOCALIN"/>
</dbReference>
<dbReference type="EMBL" id="NEVS01000004">
    <property type="protein sequence ID" value="OZI62593.1"/>
    <property type="molecule type" value="Genomic_DNA"/>
</dbReference>
<dbReference type="InterPro" id="IPR000566">
    <property type="entry name" value="Lipocln_cytosolic_FA-bd_dom"/>
</dbReference>
<organism evidence="4 5">
    <name type="scientific">Bordetella genomosp. 11</name>
    <dbReference type="NCBI Taxonomy" id="1416808"/>
    <lineage>
        <taxon>Bacteria</taxon>
        <taxon>Pseudomonadati</taxon>
        <taxon>Pseudomonadota</taxon>
        <taxon>Betaproteobacteria</taxon>
        <taxon>Burkholderiales</taxon>
        <taxon>Alcaligenaceae</taxon>
        <taxon>Bordetella</taxon>
    </lineage>
</organism>
<dbReference type="Proteomes" id="UP000215767">
    <property type="component" value="Unassembled WGS sequence"/>
</dbReference>
<dbReference type="InterPro" id="IPR022271">
    <property type="entry name" value="Lipocalin_ApoD"/>
</dbReference>
<keyword evidence="2" id="KW-0449">Lipoprotein</keyword>
<keyword evidence="2" id="KW-0732">Signal</keyword>
<dbReference type="OrthoDB" id="9793905at2"/>
<dbReference type="GO" id="GO:0008289">
    <property type="term" value="F:lipid binding"/>
    <property type="evidence" value="ECO:0007669"/>
    <property type="project" value="UniProtKB-UniRule"/>
</dbReference>
<dbReference type="InterPro" id="IPR047202">
    <property type="entry name" value="Lipocalin_Blc-like_dom"/>
</dbReference>
<comment type="subunit">
    <text evidence="2">Homodimer.</text>
</comment>
<feature type="signal peptide" evidence="2">
    <location>
        <begin position="1"/>
        <end position="23"/>
    </location>
</feature>
<evidence type="ECO:0000256" key="2">
    <source>
        <dbReference type="PIRNR" id="PIRNR036893"/>
    </source>
</evidence>
<name>A0A261UNV0_9BORD</name>
<keyword evidence="5" id="KW-1185">Reference proteome</keyword>
<dbReference type="Gene3D" id="2.40.128.20">
    <property type="match status" value="1"/>
</dbReference>
<protein>
    <recommendedName>
        <fullName evidence="2">Outer membrane lipoprotein Blc</fullName>
    </recommendedName>
</protein>
<evidence type="ECO:0000259" key="3">
    <source>
        <dbReference type="Pfam" id="PF08212"/>
    </source>
</evidence>
<feature type="chain" id="PRO_5013436610" description="Outer membrane lipoprotein Blc" evidence="2">
    <location>
        <begin position="24"/>
        <end position="183"/>
    </location>
</feature>
<dbReference type="CDD" id="cd19438">
    <property type="entry name" value="lipocalin_Blc-like"/>
    <property type="match status" value="1"/>
</dbReference>
<dbReference type="InterPro" id="IPR012674">
    <property type="entry name" value="Calycin"/>
</dbReference>
<dbReference type="PANTHER" id="PTHR10612">
    <property type="entry name" value="APOLIPOPROTEIN D"/>
    <property type="match status" value="1"/>
</dbReference>
<dbReference type="PIRSF" id="PIRSF036893">
    <property type="entry name" value="Lipocalin_ApoD"/>
    <property type="match status" value="1"/>
</dbReference>
<keyword evidence="2" id="KW-0446">Lipid-binding</keyword>
<dbReference type="AlphaFoldDB" id="A0A261UNV0"/>
<dbReference type="Pfam" id="PF08212">
    <property type="entry name" value="Lipocalin_2"/>
    <property type="match status" value="1"/>
</dbReference>
<sequence length="183" mass="19887">MHLRACIACLCVGGLAAAIPAMAAQPADPVPVPSVDLHSYLGKWYEIARLPRFYQRYCASDSIARYSARDAGRIDIENSCRTAEGDIRTAHGRAEPVPGSNNAKLEVTFLPPFTGDYWIIGLAPDYSWSVVGSPGRKSLWILSRTPRLPPAELNKARSIAQSEGYPVDKLVYTPQSDAKAAAQ</sequence>